<dbReference type="GO" id="GO:0003677">
    <property type="term" value="F:DNA binding"/>
    <property type="evidence" value="ECO:0007669"/>
    <property type="project" value="UniProtKB-KW"/>
</dbReference>
<proteinExistence type="predicted"/>
<comment type="function">
    <text evidence="1">Involved in the transposition of the insertion sequence.</text>
</comment>
<evidence type="ECO:0000256" key="4">
    <source>
        <dbReference type="ARBA" id="ARBA00023172"/>
    </source>
</evidence>
<evidence type="ECO:0000256" key="2">
    <source>
        <dbReference type="ARBA" id="ARBA00022578"/>
    </source>
</evidence>
<organism evidence="6 7">
    <name type="scientific">Skermanella aerolata</name>
    <dbReference type="NCBI Taxonomy" id="393310"/>
    <lineage>
        <taxon>Bacteria</taxon>
        <taxon>Pseudomonadati</taxon>
        <taxon>Pseudomonadota</taxon>
        <taxon>Alphaproteobacteria</taxon>
        <taxon>Rhodospirillales</taxon>
        <taxon>Azospirillaceae</taxon>
        <taxon>Skermanella</taxon>
    </lineage>
</organism>
<dbReference type="SUPFAM" id="SSF53098">
    <property type="entry name" value="Ribonuclease H-like"/>
    <property type="match status" value="1"/>
</dbReference>
<keyword evidence="4" id="KW-0233">DNA recombination</keyword>
<dbReference type="InterPro" id="IPR036397">
    <property type="entry name" value="RNaseH_sf"/>
</dbReference>
<evidence type="ECO:0000259" key="5">
    <source>
        <dbReference type="Pfam" id="PF13610"/>
    </source>
</evidence>
<dbReference type="PANTHER" id="PTHR35528">
    <property type="entry name" value="BLL1675 PROTEIN"/>
    <property type="match status" value="1"/>
</dbReference>
<evidence type="ECO:0000313" key="6">
    <source>
        <dbReference type="EMBL" id="GEO43399.1"/>
    </source>
</evidence>
<dbReference type="OrthoDB" id="7302624at2"/>
<dbReference type="AlphaFoldDB" id="A0A512E3Y0"/>
<dbReference type="PANTHER" id="PTHR35528:SF3">
    <property type="entry name" value="BLL1675 PROTEIN"/>
    <property type="match status" value="1"/>
</dbReference>
<dbReference type="Proteomes" id="UP000321523">
    <property type="component" value="Unassembled WGS sequence"/>
</dbReference>
<keyword evidence="3" id="KW-0238">DNA-binding</keyword>
<sequence length="272" mass="31659">MNCPHCQSSLTTEREGRTVHGFRRFQCRKCGRRFNERTSTALNRVQIPTDIVFLVVFWRLRYKLSLRDLAEMFLIRGIVFTHEAVRDWEAKLAPTLAEGLRKRRAGKAGRCWHVDETYLKVTGEWCYLYRAIDRDGNLVDVYLSETRDMAAAKEFLRSARSVTEVEPEQITTDGHTSYPKAIAKELGTDVDHRTSQYKNNVLEQDHRGVKGRYRPMRGFKNFDAAHRFCRAFDEVRNFLRPATYINQTIPLAHRRVIHVQRVAALQDLISAA</sequence>
<feature type="domain" description="DDE" evidence="5">
    <location>
        <begin position="111"/>
        <end position="238"/>
    </location>
</feature>
<comment type="caution">
    <text evidence="6">The sequence shown here is derived from an EMBL/GenBank/DDBJ whole genome shotgun (WGS) entry which is preliminary data.</text>
</comment>
<accession>A0A512E3Y0</accession>
<reference evidence="6 7" key="1">
    <citation type="submission" date="2019-07" db="EMBL/GenBank/DDBJ databases">
        <title>Whole genome shotgun sequence of Skermanella aerolata NBRC 106429.</title>
        <authorList>
            <person name="Hosoyama A."/>
            <person name="Uohara A."/>
            <person name="Ohji S."/>
            <person name="Ichikawa N."/>
        </authorList>
    </citation>
    <scope>NUCLEOTIDE SEQUENCE [LARGE SCALE GENOMIC DNA]</scope>
    <source>
        <strain evidence="6 7">NBRC 106429</strain>
    </source>
</reference>
<dbReference type="GO" id="GO:0006310">
    <property type="term" value="P:DNA recombination"/>
    <property type="evidence" value="ECO:0007669"/>
    <property type="project" value="UniProtKB-KW"/>
</dbReference>
<dbReference type="InterPro" id="IPR012337">
    <property type="entry name" value="RNaseH-like_sf"/>
</dbReference>
<name>A0A512E3Y0_9PROT</name>
<evidence type="ECO:0000256" key="1">
    <source>
        <dbReference type="ARBA" id="ARBA00002286"/>
    </source>
</evidence>
<evidence type="ECO:0000313" key="7">
    <source>
        <dbReference type="Proteomes" id="UP000321523"/>
    </source>
</evidence>
<dbReference type="InterPro" id="IPR047930">
    <property type="entry name" value="Transpos_IS6"/>
</dbReference>
<dbReference type="RefSeq" id="WP_044437343.1">
    <property type="nucleotide sequence ID" value="NZ_BJYZ01000081.1"/>
</dbReference>
<dbReference type="NCBIfam" id="NF033587">
    <property type="entry name" value="transpos_IS6"/>
    <property type="match status" value="1"/>
</dbReference>
<dbReference type="GO" id="GO:0032196">
    <property type="term" value="P:transposition"/>
    <property type="evidence" value="ECO:0007669"/>
    <property type="project" value="UniProtKB-KW"/>
</dbReference>
<dbReference type="InterPro" id="IPR032874">
    <property type="entry name" value="DDE_dom"/>
</dbReference>
<keyword evidence="7" id="KW-1185">Reference proteome</keyword>
<keyword evidence="2" id="KW-0815">Transposition</keyword>
<protein>
    <submittedName>
        <fullName evidence="6">IS6 family transposase</fullName>
    </submittedName>
</protein>
<dbReference type="EMBL" id="BJYZ01000081">
    <property type="protein sequence ID" value="GEO43399.1"/>
    <property type="molecule type" value="Genomic_DNA"/>
</dbReference>
<dbReference type="InterPro" id="IPR052183">
    <property type="entry name" value="IS_Transposase"/>
</dbReference>
<dbReference type="Pfam" id="PF13610">
    <property type="entry name" value="DDE_Tnp_IS240"/>
    <property type="match status" value="1"/>
</dbReference>
<dbReference type="Gene3D" id="3.30.420.10">
    <property type="entry name" value="Ribonuclease H-like superfamily/Ribonuclease H"/>
    <property type="match status" value="1"/>
</dbReference>
<evidence type="ECO:0000256" key="3">
    <source>
        <dbReference type="ARBA" id="ARBA00023125"/>
    </source>
</evidence>
<gene>
    <name evidence="6" type="ORF">SAE02_75470</name>
</gene>